<feature type="region of interest" description="Disordered" evidence="10">
    <location>
        <begin position="1211"/>
        <end position="1322"/>
    </location>
</feature>
<feature type="coiled-coil region" evidence="9">
    <location>
        <begin position="405"/>
        <end position="475"/>
    </location>
</feature>
<feature type="compositionally biased region" description="Gly residues" evidence="10">
    <location>
        <begin position="228"/>
        <end position="244"/>
    </location>
</feature>
<comment type="subcellular location">
    <subcellularLocation>
        <location evidence="1">Cytoplasm</location>
        <location evidence="1">Cytoskeleton</location>
    </subcellularLocation>
    <subcellularLocation>
        <location evidence="2">Golgi apparatus</location>
    </subcellularLocation>
</comment>
<feature type="coiled-coil region" evidence="9">
    <location>
        <begin position="502"/>
        <end position="529"/>
    </location>
</feature>
<feature type="compositionally biased region" description="Basic and acidic residues" evidence="10">
    <location>
        <begin position="623"/>
        <end position="638"/>
    </location>
</feature>
<keyword evidence="9" id="KW-0175">Coiled coil</keyword>
<keyword evidence="6" id="KW-0112">Calmodulin-binding</keyword>
<keyword evidence="5" id="KW-0597">Phosphoprotein</keyword>
<feature type="region of interest" description="Disordered" evidence="10">
    <location>
        <begin position="1357"/>
        <end position="1414"/>
    </location>
</feature>
<evidence type="ECO:0000259" key="11">
    <source>
        <dbReference type="Pfam" id="PF07989"/>
    </source>
</evidence>
<organism evidence="13 14">
    <name type="scientific">Crotalus adamanteus</name>
    <name type="common">Eastern diamondback rattlesnake</name>
    <dbReference type="NCBI Taxonomy" id="8729"/>
    <lineage>
        <taxon>Eukaryota</taxon>
        <taxon>Metazoa</taxon>
        <taxon>Chordata</taxon>
        <taxon>Craniata</taxon>
        <taxon>Vertebrata</taxon>
        <taxon>Euteleostomi</taxon>
        <taxon>Lepidosauria</taxon>
        <taxon>Squamata</taxon>
        <taxon>Bifurcata</taxon>
        <taxon>Unidentata</taxon>
        <taxon>Episquamata</taxon>
        <taxon>Toxicofera</taxon>
        <taxon>Serpentes</taxon>
        <taxon>Colubroidea</taxon>
        <taxon>Viperidae</taxon>
        <taxon>Crotalinae</taxon>
        <taxon>Crotalus</taxon>
    </lineage>
</organism>
<keyword evidence="7" id="KW-0333">Golgi apparatus</keyword>
<dbReference type="PANTHER" id="PTHR46930:SF1">
    <property type="entry name" value="CDK5 REGULATORY SUBUNIT-ASSOCIATED PROTEIN 2"/>
    <property type="match status" value="1"/>
</dbReference>
<feature type="region of interest" description="Disordered" evidence="10">
    <location>
        <begin position="1514"/>
        <end position="1563"/>
    </location>
</feature>
<feature type="compositionally biased region" description="Basic residues" evidence="10">
    <location>
        <begin position="207"/>
        <end position="225"/>
    </location>
</feature>
<evidence type="ECO:0000256" key="2">
    <source>
        <dbReference type="ARBA" id="ARBA00004555"/>
    </source>
</evidence>
<feature type="coiled-coil region" evidence="9">
    <location>
        <begin position="1752"/>
        <end position="1982"/>
    </location>
</feature>
<dbReference type="GO" id="GO:0007059">
    <property type="term" value="P:chromosome segregation"/>
    <property type="evidence" value="ECO:0007669"/>
    <property type="project" value="TreeGrafter"/>
</dbReference>
<feature type="domain" description="Centrosomin N-terminal motif 1" evidence="11">
    <location>
        <begin position="404"/>
        <end position="477"/>
    </location>
</feature>
<evidence type="ECO:0000259" key="12">
    <source>
        <dbReference type="Pfam" id="PF23246"/>
    </source>
</evidence>
<gene>
    <name evidence="13" type="ORF">NXF25_017294</name>
</gene>
<evidence type="ECO:0000256" key="9">
    <source>
        <dbReference type="SAM" id="Coils"/>
    </source>
</evidence>
<evidence type="ECO:0000256" key="10">
    <source>
        <dbReference type="SAM" id="MobiDB-lite"/>
    </source>
</evidence>
<protein>
    <recommendedName>
        <fullName evidence="3">CDK5 regulatory subunit-associated protein 2</fullName>
    </recommendedName>
</protein>
<name>A0AAW1AR45_CROAD</name>
<feature type="compositionally biased region" description="Basic and acidic residues" evidence="10">
    <location>
        <begin position="1152"/>
        <end position="1161"/>
    </location>
</feature>
<evidence type="ECO:0000313" key="13">
    <source>
        <dbReference type="EMBL" id="KAK9392450.1"/>
    </source>
</evidence>
<accession>A0AAW1AR45</accession>
<feature type="region of interest" description="Disordered" evidence="10">
    <location>
        <begin position="1100"/>
        <end position="1184"/>
    </location>
</feature>
<proteinExistence type="predicted"/>
<evidence type="ECO:0000256" key="8">
    <source>
        <dbReference type="ARBA" id="ARBA00023212"/>
    </source>
</evidence>
<keyword evidence="4" id="KW-0963">Cytoplasm</keyword>
<dbReference type="InterPro" id="IPR042791">
    <property type="entry name" value="CDK5RAP2"/>
</dbReference>
<dbReference type="Proteomes" id="UP001474421">
    <property type="component" value="Unassembled WGS sequence"/>
</dbReference>
<feature type="domain" description="CDK5 regulatory subunit-associated protein 2/Myomegalin coiled coil" evidence="12">
    <location>
        <begin position="883"/>
        <end position="972"/>
    </location>
</feature>
<feature type="region of interest" description="Disordered" evidence="10">
    <location>
        <begin position="1707"/>
        <end position="1736"/>
    </location>
</feature>
<dbReference type="GO" id="GO:0046600">
    <property type="term" value="P:negative regulation of centriole replication"/>
    <property type="evidence" value="ECO:0007669"/>
    <property type="project" value="TreeGrafter"/>
</dbReference>
<dbReference type="GO" id="GO:0000242">
    <property type="term" value="C:pericentriolar material"/>
    <property type="evidence" value="ECO:0007669"/>
    <property type="project" value="TreeGrafter"/>
</dbReference>
<feature type="compositionally biased region" description="Polar residues" evidence="10">
    <location>
        <begin position="1404"/>
        <end position="1414"/>
    </location>
</feature>
<feature type="compositionally biased region" description="Basic and acidic residues" evidence="10">
    <location>
        <begin position="1357"/>
        <end position="1383"/>
    </location>
</feature>
<dbReference type="GO" id="GO:0008017">
    <property type="term" value="F:microtubule binding"/>
    <property type="evidence" value="ECO:0007669"/>
    <property type="project" value="TreeGrafter"/>
</dbReference>
<feature type="compositionally biased region" description="Basic and acidic residues" evidence="10">
    <location>
        <begin position="1049"/>
        <end position="1061"/>
    </location>
</feature>
<evidence type="ECO:0000256" key="4">
    <source>
        <dbReference type="ARBA" id="ARBA00022490"/>
    </source>
</evidence>
<feature type="compositionally biased region" description="Polar residues" evidence="10">
    <location>
        <begin position="1243"/>
        <end position="1252"/>
    </location>
</feature>
<feature type="compositionally biased region" description="Basic and acidic residues" evidence="10">
    <location>
        <begin position="1225"/>
        <end position="1242"/>
    </location>
</feature>
<dbReference type="InterPro" id="IPR012943">
    <property type="entry name" value="Cnn_1N"/>
</dbReference>
<keyword evidence="8" id="KW-0206">Cytoskeleton</keyword>
<dbReference type="GO" id="GO:0001578">
    <property type="term" value="P:microtubule bundle formation"/>
    <property type="evidence" value="ECO:0007669"/>
    <property type="project" value="TreeGrafter"/>
</dbReference>
<dbReference type="PANTHER" id="PTHR46930">
    <property type="entry name" value="CDK5 REGULATORY SUBUNIT-ASSOCIATED PROTEIN 2"/>
    <property type="match status" value="1"/>
</dbReference>
<feature type="region of interest" description="Disordered" evidence="10">
    <location>
        <begin position="598"/>
        <end position="638"/>
    </location>
</feature>
<evidence type="ECO:0000256" key="3">
    <source>
        <dbReference type="ARBA" id="ARBA00020479"/>
    </source>
</evidence>
<feature type="compositionally biased region" description="Basic residues" evidence="10">
    <location>
        <begin position="153"/>
        <end position="176"/>
    </location>
</feature>
<evidence type="ECO:0000256" key="6">
    <source>
        <dbReference type="ARBA" id="ARBA00022860"/>
    </source>
</evidence>
<feature type="compositionally biased region" description="Basic residues" evidence="10">
    <location>
        <begin position="284"/>
        <end position="293"/>
    </location>
</feature>
<feature type="region of interest" description="Disordered" evidence="10">
    <location>
        <begin position="1041"/>
        <end position="1061"/>
    </location>
</feature>
<evidence type="ECO:0000256" key="1">
    <source>
        <dbReference type="ARBA" id="ARBA00004245"/>
    </source>
</evidence>
<dbReference type="GO" id="GO:0043015">
    <property type="term" value="F:gamma-tubulin binding"/>
    <property type="evidence" value="ECO:0007669"/>
    <property type="project" value="TreeGrafter"/>
</dbReference>
<keyword evidence="14" id="KW-1185">Reference proteome</keyword>
<evidence type="ECO:0000256" key="7">
    <source>
        <dbReference type="ARBA" id="ARBA00023034"/>
    </source>
</evidence>
<feature type="coiled-coil region" evidence="9">
    <location>
        <begin position="850"/>
        <end position="884"/>
    </location>
</feature>
<dbReference type="GO" id="GO:0005794">
    <property type="term" value="C:Golgi apparatus"/>
    <property type="evidence" value="ECO:0007669"/>
    <property type="project" value="UniProtKB-SubCell"/>
</dbReference>
<evidence type="ECO:0000313" key="14">
    <source>
        <dbReference type="Proteomes" id="UP001474421"/>
    </source>
</evidence>
<dbReference type="InterPro" id="IPR056273">
    <property type="entry name" value="CDK5RAP2_MYOME_CC"/>
</dbReference>
<dbReference type="Pfam" id="PF23246">
    <property type="entry name" value="CC_CDK5RAP2"/>
    <property type="match status" value="1"/>
</dbReference>
<reference evidence="13 14" key="1">
    <citation type="journal article" date="2024" name="Proc. Natl. Acad. Sci. U.S.A.">
        <title>The genetic regulatory architecture and epigenomic basis for age-related changes in rattlesnake venom.</title>
        <authorList>
            <person name="Hogan M.P."/>
            <person name="Holding M.L."/>
            <person name="Nystrom G.S."/>
            <person name="Colston T.J."/>
            <person name="Bartlett D.A."/>
            <person name="Mason A.J."/>
            <person name="Ellsworth S.A."/>
            <person name="Rautsaw R.M."/>
            <person name="Lawrence K.C."/>
            <person name="Strickland J.L."/>
            <person name="He B."/>
            <person name="Fraser P."/>
            <person name="Margres M.J."/>
            <person name="Gilbert D.M."/>
            <person name="Gibbs H.L."/>
            <person name="Parkinson C.L."/>
            <person name="Rokyta D.R."/>
        </authorList>
    </citation>
    <scope>NUCLEOTIDE SEQUENCE [LARGE SCALE GENOMIC DNA]</scope>
    <source>
        <strain evidence="13">DRR0105</strain>
    </source>
</reference>
<evidence type="ECO:0000256" key="5">
    <source>
        <dbReference type="ARBA" id="ARBA00022553"/>
    </source>
</evidence>
<feature type="region of interest" description="Disordered" evidence="10">
    <location>
        <begin position="1"/>
        <end position="47"/>
    </location>
</feature>
<dbReference type="GO" id="GO:0035371">
    <property type="term" value="C:microtubule plus-end"/>
    <property type="evidence" value="ECO:0007669"/>
    <property type="project" value="TreeGrafter"/>
</dbReference>
<dbReference type="Pfam" id="PF07989">
    <property type="entry name" value="Cnn_1N"/>
    <property type="match status" value="1"/>
</dbReference>
<sequence>MAPASPPSLPSHHAGAPRPVNNHVPQHARPPSFLSLERDGAGTGFEARLPVPKMAAAPIGNALRFPPLPFSRATSPARQSRTRRRGAAAATRQPPPSRRLPGPRHGLDPGRRTPLCRWTSTAGRAVRAVGGRREGGGGGEGRGEEEEEEKGGGRRRRRREGGRRRRREGRRRRRRREGGGGGGEGRGEEEEKGGGGGGGGGEEKGGGRRRRRRGGGRRRRRRRRREGGGGGGGGEGRGGGGGGKGRGRRRRRREGGGGGGGRRREGGGGGGEGRGEEEEEKGGGRRRRGRRRRREGEEGGGVNPFPAGRTADKARGRGLKRLSGSFPPSLPSVEPPVSGAVYIEWVGNEQGLLGPALRPLDHPARGLLRGVEDVSGDEIRNQVGGGGALLEVAEDTVSPTRARTMKDFENQITELRKENFNLKLRIYFLEDRIQQKFEGPHDDVYRINIELKVELESVKRELQEREQLLRKASKAVESLAQGGDAEIRRLKQDAEKKVQEVEASLTSRIRLLEEDVRTAREEVKKAFALTECERVRRLAVEEQLSLILKDLDVAAMLEEKDRLNAGGASGSPKPWLSLRCIEQLRLSLERKNAAVQLLEEGQGRPSGESQAPSDALNEEEDKALEVPRTEFSSEKKDLEKRIEHLQNDLRERETEVSAEKRNALKRDKTIQGLTLVLKTKEKENAELASEIEGLKALWVKPGESSPQDQMQKFKGAEETREVLMEKESLLADLRSQNLTKDTENRKLQRKLKRTEQELSELLLEKEKLRRELEEAQLQKNQSDKTIHDLRNQLEKIQNELAEKEKRMELRYQVLLNEGDQKLQNQELVITRLTDSIAQKEELLQTLDGVVKEKDLMLQEWSTKLQSLERDKGSLQRQNKVLIEEKCSAQSEQLVTKMMHELERTKQSHYEEMLETLRKEHAVFSTLIKSLKDVDGINNLQEELNTILTLRKQLEEGILETWNLRRALEEQIQDNRKEEDTHLSWSNQTSYMSICLRDQDHRWDCQVDQLSVEELKKKFVELLGVVKEMHWVIQELKKKPFDFSTSDPSGNEKQKSLDTSELLERTEGSQTLLGASDEEASGPSGDCAETLSEIIPLDSLDQPYKTLNPPEFEAEPVSGKYFDGSPAANHCESQEETSSPVCLPNENRAAELASRRQEEKKAANNPLEPQKIAEQDSLNDDLENKEEGDLKQLIIQLRAELEQLMQANVTLKQQGESQPAPGLDGNGRELDVEMESSKVEVKDTATQTITGSDGATRPKHEGQRTPVSEDGAAPQSSRFDKDCWQRSVSVKGDPQKSLLPVSKANKSNSCYQPKKSRLPVLLKPSRSMGSISLVTPLPRPDLQHCVFTLDQGLKGRPLREEAQQSEAEGHGSNRKDVWEEDKQAEASAIKPEVFEADVSPPGIQSPVQTDQDRSISNVTQIETERKTPGSRQSALQELLPPVDVPQKQCRDVTATFRDGKSPSLKQSVMSFDVFDCEAVDDIEDLRQRIRDLKSIMEKYQMLLVQFDLVEQPPLSDPLDHLRSDGESPSAGLKESDPEWTSFSNETQLKEGVEEEDGSGPSNDQTLQKLKELLSENEAELEKEQMANMKLVDEVHRLHDKLKSLSQAGQALSLCPLPERSQRQEIHRSHHICATYRQHLSNLIRTFEDLLRDSEVDYYVAESFREQLNQSAQLFERLEHQCLYGESIEEDMTKLCHLAQSLSDFEVSQHLTSSEVPTRGQEEAESGKGKPSATPTKFPPELLMEHLQEIRLLRHRLEESIKTNEHLRKHLEQQVPVPSPDQDLAKVGIRGSEQLNCLTSEIHFLRKQNQTLNAMLEKGSREGLEAHLVEKQKESEALRESLAQKNLAVERLQKDQEHLKKENEKLREQVGKGEAENEGLTHEIYNVRNELNRLQMELATKQHQLSESDKLLCSLRVELKVYEKLDEALRNEKDRRQNGADECWKDQNQPLDLGELLTEIQFLRKQLEQSIKSNQMLHEKVEEQLRLGKGEKNCLGPAVQISYLFGHESQQLQTGINELTFSTLDSPSHCNLLTNKAREICPVPNHCVWADKNGQHILGLIEDYNCLRKQVTEGRKQLSKLELPLKEAEALDSAAMVPLSSLSATFRAVQQNLEEAARLLTLLWRVSLPMKVVHAAAYSLQDESLKSEVLKLRRKVAEQEKKLYSMARRLYSTSQLKENMERVIIDQLALTHNVLKKARGNLEVQPSENKATPSSLVKKRPEVLESKPGAFCKPPIHGQVVVRRKLGCASFQDGEGFDVQRAGMVNADTTTAEP</sequence>
<comment type="caution">
    <text evidence="13">The sequence shown here is derived from an EMBL/GenBank/DDBJ whole genome shotgun (WGS) entry which is preliminary data.</text>
</comment>
<dbReference type="GO" id="GO:0097431">
    <property type="term" value="C:mitotic spindle pole"/>
    <property type="evidence" value="ECO:0007669"/>
    <property type="project" value="TreeGrafter"/>
</dbReference>
<dbReference type="GO" id="GO:0090266">
    <property type="term" value="P:regulation of mitotic cell cycle spindle assembly checkpoint"/>
    <property type="evidence" value="ECO:0007669"/>
    <property type="project" value="TreeGrafter"/>
</dbReference>
<dbReference type="GO" id="GO:0007099">
    <property type="term" value="P:centriole replication"/>
    <property type="evidence" value="ECO:0007669"/>
    <property type="project" value="TreeGrafter"/>
</dbReference>
<dbReference type="GO" id="GO:0000132">
    <property type="term" value="P:establishment of mitotic spindle orientation"/>
    <property type="evidence" value="ECO:0007669"/>
    <property type="project" value="TreeGrafter"/>
</dbReference>
<dbReference type="GO" id="GO:0005516">
    <property type="term" value="F:calmodulin binding"/>
    <property type="evidence" value="ECO:0007669"/>
    <property type="project" value="UniProtKB-KW"/>
</dbReference>
<feature type="region of interest" description="Disordered" evidence="10">
    <location>
        <begin position="61"/>
        <end position="312"/>
    </location>
</feature>
<dbReference type="EMBL" id="JAOTOJ010000016">
    <property type="protein sequence ID" value="KAK9392450.1"/>
    <property type="molecule type" value="Genomic_DNA"/>
</dbReference>